<comment type="caution">
    <text evidence="1">The sequence shown here is derived from an EMBL/GenBank/DDBJ whole genome shotgun (WGS) entry which is preliminary data.</text>
</comment>
<evidence type="ECO:0000313" key="1">
    <source>
        <dbReference type="EMBL" id="KAJ0014434.1"/>
    </source>
</evidence>
<evidence type="ECO:0000313" key="2">
    <source>
        <dbReference type="Proteomes" id="UP001163603"/>
    </source>
</evidence>
<organism evidence="1 2">
    <name type="scientific">Pistacia integerrima</name>
    <dbReference type="NCBI Taxonomy" id="434235"/>
    <lineage>
        <taxon>Eukaryota</taxon>
        <taxon>Viridiplantae</taxon>
        <taxon>Streptophyta</taxon>
        <taxon>Embryophyta</taxon>
        <taxon>Tracheophyta</taxon>
        <taxon>Spermatophyta</taxon>
        <taxon>Magnoliopsida</taxon>
        <taxon>eudicotyledons</taxon>
        <taxon>Gunneridae</taxon>
        <taxon>Pentapetalae</taxon>
        <taxon>rosids</taxon>
        <taxon>malvids</taxon>
        <taxon>Sapindales</taxon>
        <taxon>Anacardiaceae</taxon>
        <taxon>Pistacia</taxon>
    </lineage>
</organism>
<dbReference type="EMBL" id="CM047748">
    <property type="protein sequence ID" value="KAJ0014434.1"/>
    <property type="molecule type" value="Genomic_DNA"/>
</dbReference>
<proteinExistence type="predicted"/>
<dbReference type="Proteomes" id="UP001163603">
    <property type="component" value="Chromosome 13"/>
</dbReference>
<accession>A0ACC0XD79</accession>
<protein>
    <submittedName>
        <fullName evidence="1">Uncharacterized protein</fullName>
    </submittedName>
</protein>
<sequence>MSKTFSNMFFSFVLAFISLFLLFPPPQCNALTLQDCKFDAIYQLGDSISDTGNLILENPQSRFASLPYGENFFKKATGRCSNGLLMIDYIAQSAGVPLLDAYLNPNATFSHGHGMNFAVAGSTALPVDVLLEKRIVASVTNSSLSTQLDWMFTYFNGICYDDEDCHEKLKRSLFMVGEIGGNDYGYALFQGKTLEEVTAMVSDVVQAIKDAATRVIESGALRVIIPGIFPIGCFPIYLTGFQTNDSTAYDELHCLKGLNNFSIYHNERLQQAIQELTLQHPNIAIVYGDYYNTFLGLLRQARLLRFDVQSVQKACCGVGGEYNFNLTRDCGGPDVPVCPNPDDHISWDGVHLTQKAYNTMASWLIRDIFPKLQCFNPLI</sequence>
<name>A0ACC0XD79_9ROSI</name>
<reference evidence="2" key="1">
    <citation type="journal article" date="2023" name="G3 (Bethesda)">
        <title>Genome assembly and association tests identify interacting loci associated with vigor, precocity, and sex in interspecific pistachio rootstocks.</title>
        <authorList>
            <person name="Palmer W."/>
            <person name="Jacygrad E."/>
            <person name="Sagayaradj S."/>
            <person name="Cavanaugh K."/>
            <person name="Han R."/>
            <person name="Bertier L."/>
            <person name="Beede B."/>
            <person name="Kafkas S."/>
            <person name="Golino D."/>
            <person name="Preece J."/>
            <person name="Michelmore R."/>
        </authorList>
    </citation>
    <scope>NUCLEOTIDE SEQUENCE [LARGE SCALE GENOMIC DNA]</scope>
</reference>
<gene>
    <name evidence="1" type="ORF">Pint_19636</name>
</gene>
<keyword evidence="2" id="KW-1185">Reference proteome</keyword>